<dbReference type="SMART" id="SM00631">
    <property type="entry name" value="Zn_pept"/>
    <property type="match status" value="1"/>
</dbReference>
<sequence length="320" mass="35387">MVFCTKTAKGPNMIKCTHMKKIIIGLVILVVVLAGALVYFLTDKDTKEPIPENTMEQIEVPEVTNEEPEEEGPETTLGTSVEGRPIMAYNYGDGEERLVFVGGIHGGYSWNTVLVAYELMDHLEKNPEVIPDNVRVTVIPVMNPDALSVVVDGDGRFEPGDVSTAKAKTIESRLNANDVDLNRNFDCDWQEEGTWQSRTVSGGDSVFSEPESQAFRNYVASSTPAGVVVWYSAAGGVFASSCHNSVSKETSDLTRIFAEASGYKAYEEFDFYEITGDMVNWLAKEKIPAISVLLSNHTEVEWDKNRKGIEALLNYYAKTE</sequence>
<reference evidence="11" key="1">
    <citation type="submission" date="2017-09" db="EMBL/GenBank/DDBJ databases">
        <title>Depth-based differentiation of microbial function through sediment-hosted aquifers and enrichment of novel symbionts in the deep terrestrial subsurface.</title>
        <authorList>
            <person name="Probst A.J."/>
            <person name="Ladd B."/>
            <person name="Jarett J.K."/>
            <person name="Geller-Mcgrath D.E."/>
            <person name="Sieber C.M.K."/>
            <person name="Emerson J.B."/>
            <person name="Anantharaman K."/>
            <person name="Thomas B.C."/>
            <person name="Malmstrom R."/>
            <person name="Stieglmeier M."/>
            <person name="Klingl A."/>
            <person name="Woyke T."/>
            <person name="Ryan C.M."/>
            <person name="Banfield J.F."/>
        </authorList>
    </citation>
    <scope>NUCLEOTIDE SEQUENCE [LARGE SCALE GENOMIC DNA]</scope>
</reference>
<evidence type="ECO:0000256" key="4">
    <source>
        <dbReference type="ARBA" id="ARBA00022801"/>
    </source>
</evidence>
<keyword evidence="8" id="KW-0472">Membrane</keyword>
<dbReference type="GO" id="GO:0006508">
    <property type="term" value="P:proteolysis"/>
    <property type="evidence" value="ECO:0007669"/>
    <property type="project" value="UniProtKB-KW"/>
</dbReference>
<dbReference type="PANTHER" id="PTHR11705">
    <property type="entry name" value="PROTEASE FAMILY M14 CARBOXYPEPTIDASE A,B"/>
    <property type="match status" value="1"/>
</dbReference>
<name>A0A2H0UGS7_9BACT</name>
<organism evidence="10 11">
    <name type="scientific">Candidatus Kaiserbacteria bacterium CG10_big_fil_rev_8_21_14_0_10_44_10</name>
    <dbReference type="NCBI Taxonomy" id="1974606"/>
    <lineage>
        <taxon>Bacteria</taxon>
        <taxon>Candidatus Kaiseribacteriota</taxon>
    </lineage>
</organism>
<evidence type="ECO:0000313" key="10">
    <source>
        <dbReference type="EMBL" id="PIR85607.1"/>
    </source>
</evidence>
<keyword evidence="6" id="KW-0482">Metalloprotease</keyword>
<dbReference type="GO" id="GO:0004181">
    <property type="term" value="F:metallocarboxypeptidase activity"/>
    <property type="evidence" value="ECO:0007669"/>
    <property type="project" value="InterPro"/>
</dbReference>
<dbReference type="SUPFAM" id="SSF53187">
    <property type="entry name" value="Zn-dependent exopeptidases"/>
    <property type="match status" value="1"/>
</dbReference>
<evidence type="ECO:0000259" key="9">
    <source>
        <dbReference type="PROSITE" id="PS52035"/>
    </source>
</evidence>
<dbReference type="Proteomes" id="UP000229612">
    <property type="component" value="Unassembled WGS sequence"/>
</dbReference>
<evidence type="ECO:0000256" key="3">
    <source>
        <dbReference type="ARBA" id="ARBA00022670"/>
    </source>
</evidence>
<dbReference type="AlphaFoldDB" id="A0A2H0UGS7"/>
<comment type="caution">
    <text evidence="10">The sequence shown here is derived from an EMBL/GenBank/DDBJ whole genome shotgun (WGS) entry which is preliminary data.</text>
</comment>
<dbReference type="GO" id="GO:0005615">
    <property type="term" value="C:extracellular space"/>
    <property type="evidence" value="ECO:0007669"/>
    <property type="project" value="TreeGrafter"/>
</dbReference>
<dbReference type="GO" id="GO:0008270">
    <property type="term" value="F:zinc ion binding"/>
    <property type="evidence" value="ECO:0007669"/>
    <property type="project" value="InterPro"/>
</dbReference>
<keyword evidence="5" id="KW-0862">Zinc</keyword>
<protein>
    <recommendedName>
        <fullName evidence="9">Peptidase M14 domain-containing protein</fullName>
    </recommendedName>
</protein>
<comment type="similarity">
    <text evidence="2 7">Belongs to the peptidase M14 family.</text>
</comment>
<dbReference type="EMBL" id="PFBG01000038">
    <property type="protein sequence ID" value="PIR85607.1"/>
    <property type="molecule type" value="Genomic_DNA"/>
</dbReference>
<dbReference type="PROSITE" id="PS52035">
    <property type="entry name" value="PEPTIDASE_M14"/>
    <property type="match status" value="1"/>
</dbReference>
<evidence type="ECO:0000256" key="6">
    <source>
        <dbReference type="ARBA" id="ARBA00023049"/>
    </source>
</evidence>
<evidence type="ECO:0000313" key="11">
    <source>
        <dbReference type="Proteomes" id="UP000229612"/>
    </source>
</evidence>
<dbReference type="InterPro" id="IPR000834">
    <property type="entry name" value="Peptidase_M14"/>
</dbReference>
<evidence type="ECO:0000256" key="8">
    <source>
        <dbReference type="SAM" id="Phobius"/>
    </source>
</evidence>
<gene>
    <name evidence="10" type="ORF">COU14_03435</name>
</gene>
<proteinExistence type="inferred from homology"/>
<dbReference type="CDD" id="cd00596">
    <property type="entry name" value="Peptidase_M14_like"/>
    <property type="match status" value="1"/>
</dbReference>
<comment type="cofactor">
    <cofactor evidence="1">
        <name>Zn(2+)</name>
        <dbReference type="ChEBI" id="CHEBI:29105"/>
    </cofactor>
</comment>
<keyword evidence="8" id="KW-1133">Transmembrane helix</keyword>
<dbReference type="PANTHER" id="PTHR11705:SF143">
    <property type="entry name" value="SLL0236 PROTEIN"/>
    <property type="match status" value="1"/>
</dbReference>
<dbReference type="Gene3D" id="3.40.630.10">
    <property type="entry name" value="Zn peptidases"/>
    <property type="match status" value="1"/>
</dbReference>
<feature type="domain" description="Peptidase M14" evidence="9">
    <location>
        <begin position="48"/>
        <end position="316"/>
    </location>
</feature>
<keyword evidence="4" id="KW-0378">Hydrolase</keyword>
<accession>A0A2H0UGS7</accession>
<comment type="caution">
    <text evidence="7">Lacks conserved residue(s) required for the propagation of feature annotation.</text>
</comment>
<evidence type="ECO:0000256" key="1">
    <source>
        <dbReference type="ARBA" id="ARBA00001947"/>
    </source>
</evidence>
<evidence type="ECO:0000256" key="7">
    <source>
        <dbReference type="PROSITE-ProRule" id="PRU01379"/>
    </source>
</evidence>
<dbReference type="Pfam" id="PF00246">
    <property type="entry name" value="Peptidase_M14"/>
    <property type="match status" value="1"/>
</dbReference>
<evidence type="ECO:0000256" key="5">
    <source>
        <dbReference type="ARBA" id="ARBA00022833"/>
    </source>
</evidence>
<feature type="transmembrane region" description="Helical" evidence="8">
    <location>
        <begin position="22"/>
        <end position="41"/>
    </location>
</feature>
<keyword evidence="3" id="KW-0645">Protease</keyword>
<evidence type="ECO:0000256" key="2">
    <source>
        <dbReference type="ARBA" id="ARBA00005988"/>
    </source>
</evidence>
<keyword evidence="8" id="KW-0812">Transmembrane</keyword>